<evidence type="ECO:0000313" key="2">
    <source>
        <dbReference type="EMBL" id="CAF1367915.1"/>
    </source>
</evidence>
<name>A0A815ILT0_9BILA</name>
<evidence type="ECO:0000313" key="1">
    <source>
        <dbReference type="EMBL" id="CAF1139065.1"/>
    </source>
</evidence>
<sequence length="152" mass="18016">MLWGLQYLIHTQPAYSYIPDFLNYYHNTYGSFNIFSSHMYNYYRNILPRTINYLEHCHSRSKKHVNASHPNIYVAIDLLRKEQSLASIARLRDSMGAPTSKHRKNKVTTDECLIKLWQRYDEGRLDIPSFLKAAGFRYFQCSFKSAIFIYLS</sequence>
<dbReference type="Proteomes" id="UP000663854">
    <property type="component" value="Unassembled WGS sequence"/>
</dbReference>
<evidence type="ECO:0000313" key="3">
    <source>
        <dbReference type="Proteomes" id="UP000663870"/>
    </source>
</evidence>
<comment type="caution">
    <text evidence="2">The sequence shown here is derived from an EMBL/GenBank/DDBJ whole genome shotgun (WGS) entry which is preliminary data.</text>
</comment>
<dbReference type="Proteomes" id="UP000663870">
    <property type="component" value="Unassembled WGS sequence"/>
</dbReference>
<organism evidence="2 3">
    <name type="scientific">Rotaria sordida</name>
    <dbReference type="NCBI Taxonomy" id="392033"/>
    <lineage>
        <taxon>Eukaryota</taxon>
        <taxon>Metazoa</taxon>
        <taxon>Spiralia</taxon>
        <taxon>Gnathifera</taxon>
        <taxon>Rotifera</taxon>
        <taxon>Eurotatoria</taxon>
        <taxon>Bdelloidea</taxon>
        <taxon>Philodinida</taxon>
        <taxon>Philodinidae</taxon>
        <taxon>Rotaria</taxon>
    </lineage>
</organism>
<accession>A0A815ILT0</accession>
<dbReference type="EMBL" id="CAJNOL010001480">
    <property type="protein sequence ID" value="CAF1367915.1"/>
    <property type="molecule type" value="Genomic_DNA"/>
</dbReference>
<gene>
    <name evidence="2" type="ORF">JXQ802_LOCUS32985</name>
    <name evidence="1" type="ORF">PYM288_LOCUS21614</name>
</gene>
<protein>
    <submittedName>
        <fullName evidence="2">Uncharacterized protein</fullName>
    </submittedName>
</protein>
<proteinExistence type="predicted"/>
<dbReference type="AlphaFoldDB" id="A0A815ILT0"/>
<dbReference type="EMBL" id="CAJNOH010000865">
    <property type="protein sequence ID" value="CAF1139065.1"/>
    <property type="molecule type" value="Genomic_DNA"/>
</dbReference>
<keyword evidence="3" id="KW-1185">Reference proteome</keyword>
<reference evidence="2" key="1">
    <citation type="submission" date="2021-02" db="EMBL/GenBank/DDBJ databases">
        <authorList>
            <person name="Nowell W R."/>
        </authorList>
    </citation>
    <scope>NUCLEOTIDE SEQUENCE</scope>
</reference>